<proteinExistence type="predicted"/>
<evidence type="ECO:0000313" key="2">
    <source>
        <dbReference type="Proteomes" id="UP000216311"/>
    </source>
</evidence>
<comment type="caution">
    <text evidence="1">The sequence shown here is derived from an EMBL/GenBank/DDBJ whole genome shotgun (WGS) entry which is preliminary data.</text>
</comment>
<dbReference type="EMBL" id="NMVQ01000047">
    <property type="protein sequence ID" value="OYO16644.1"/>
    <property type="molecule type" value="Genomic_DNA"/>
</dbReference>
<keyword evidence="2" id="KW-1185">Reference proteome</keyword>
<protein>
    <submittedName>
        <fullName evidence="1">Uncharacterized protein</fullName>
    </submittedName>
</protein>
<dbReference type="Proteomes" id="UP000216311">
    <property type="component" value="Unassembled WGS sequence"/>
</dbReference>
<dbReference type="AlphaFoldDB" id="A0A255GU06"/>
<gene>
    <name evidence="1" type="ORF">CGZ93_17950</name>
</gene>
<organism evidence="1 2">
    <name type="scientific">Enemella dayhoffiae</name>
    <dbReference type="NCBI Taxonomy" id="2016507"/>
    <lineage>
        <taxon>Bacteria</taxon>
        <taxon>Bacillati</taxon>
        <taxon>Actinomycetota</taxon>
        <taxon>Actinomycetes</taxon>
        <taxon>Propionibacteriales</taxon>
        <taxon>Propionibacteriaceae</taxon>
        <taxon>Enemella</taxon>
    </lineage>
</organism>
<evidence type="ECO:0000313" key="1">
    <source>
        <dbReference type="EMBL" id="OYO16644.1"/>
    </source>
</evidence>
<reference evidence="1 2" key="1">
    <citation type="submission" date="2017-07" db="EMBL/GenBank/DDBJ databases">
        <title>Draft whole genome sequences of clinical Proprionibacteriaceae strains.</title>
        <authorList>
            <person name="Bernier A.-M."/>
            <person name="Bernard K."/>
            <person name="Domingo M.-C."/>
        </authorList>
    </citation>
    <scope>NUCLEOTIDE SEQUENCE [LARGE SCALE GENOMIC DNA]</scope>
    <source>
        <strain evidence="1 2">NML 130396</strain>
    </source>
</reference>
<accession>A0A255GU06</accession>
<sequence>MDRIVAIEVNGESVAGKFTSASDYLHAYVAQKSAEINIPGAPPIKLTLDVEIGAFPAAVSDELIIAAVNAVRAEQA</sequence>
<name>A0A255GU06_9ACTN</name>